<dbReference type="RefSeq" id="WP_053428878.1">
    <property type="nucleotide sequence ID" value="NZ_JAMQJB010000011.1"/>
</dbReference>
<dbReference type="NCBIfam" id="TIGR00370">
    <property type="entry name" value="5-oxoprolinase subunit PxpB"/>
    <property type="match status" value="1"/>
</dbReference>
<keyword evidence="6" id="KW-1185">Reference proteome</keyword>
<evidence type="ECO:0000313" key="6">
    <source>
        <dbReference type="Proteomes" id="UP000037405"/>
    </source>
</evidence>
<protein>
    <submittedName>
        <fullName evidence="5">Kinase inhibitor</fullName>
    </submittedName>
</protein>
<reference evidence="6" key="1">
    <citation type="submission" date="2015-07" db="EMBL/GenBank/DDBJ databases">
        <title>Fjat-14235 jcm11544.</title>
        <authorList>
            <person name="Liu B."/>
            <person name="Wang J."/>
            <person name="Zhu Y."/>
            <person name="Liu G."/>
            <person name="Chen Q."/>
            <person name="Chen Z."/>
            <person name="Lan J."/>
            <person name="Che J."/>
            <person name="Ge C."/>
            <person name="Shi H."/>
            <person name="Pan Z."/>
            <person name="Liu X."/>
        </authorList>
    </citation>
    <scope>NUCLEOTIDE SEQUENCE [LARGE SCALE GENOMIC DNA]</scope>
    <source>
        <strain evidence="6">JCM 11544</strain>
    </source>
</reference>
<dbReference type="InterPro" id="IPR010016">
    <property type="entry name" value="PxpB"/>
</dbReference>
<dbReference type="SUPFAM" id="SSF160467">
    <property type="entry name" value="PH0987 N-terminal domain-like"/>
    <property type="match status" value="1"/>
</dbReference>
<dbReference type="InterPro" id="IPR003833">
    <property type="entry name" value="CT_C_D"/>
</dbReference>
<sequence length="233" mass="25631">MDYSLRPLGDHSLVIEAGPSIDHTTHVKVRSICSAIERADLSWMTDIVPAFTTVTLHYDPTNLDDPGRLPYETAMNRIHMILSSAPLQTDKEPRTIEIPVCYGGDFGPDLESVAEWNALTPEKVIELHSASPYLIHMIGFSPGFPYLGGMPEEIATPRRKEPRLRVPSGSVGIAGSQTGIYPLESPGGWQLIGRTPVALFDTQACPPGLLQAGDHLRFKPITAEEYKEMEANR</sequence>
<evidence type="ECO:0000256" key="3">
    <source>
        <dbReference type="ARBA" id="ARBA00022840"/>
    </source>
</evidence>
<dbReference type="OrthoDB" id="9778567at2"/>
<accession>A0A0M0G6X1</accession>
<dbReference type="Pfam" id="PF02682">
    <property type="entry name" value="CT_C_D"/>
    <property type="match status" value="1"/>
</dbReference>
<dbReference type="AlphaFoldDB" id="A0A0M0G6X1"/>
<name>A0A0M0G6X1_9BACI</name>
<keyword evidence="2" id="KW-0378">Hydrolase</keyword>
<dbReference type="PATRIC" id="fig|189381.12.peg.3111"/>
<proteinExistence type="predicted"/>
<evidence type="ECO:0000313" key="5">
    <source>
        <dbReference type="EMBL" id="KON85282.1"/>
    </source>
</evidence>
<dbReference type="STRING" id="189381.GCA_900166615_00888"/>
<dbReference type="EMBL" id="LGUE01000004">
    <property type="protein sequence ID" value="KON85282.1"/>
    <property type="molecule type" value="Genomic_DNA"/>
</dbReference>
<keyword evidence="1" id="KW-0547">Nucleotide-binding</keyword>
<dbReference type="SMART" id="SM00796">
    <property type="entry name" value="AHS1"/>
    <property type="match status" value="1"/>
</dbReference>
<evidence type="ECO:0000256" key="1">
    <source>
        <dbReference type="ARBA" id="ARBA00022741"/>
    </source>
</evidence>
<dbReference type="Gene3D" id="2.40.100.10">
    <property type="entry name" value="Cyclophilin-like"/>
    <property type="match status" value="1"/>
</dbReference>
<evidence type="ECO:0000259" key="4">
    <source>
        <dbReference type="SMART" id="SM00796"/>
    </source>
</evidence>
<dbReference type="SUPFAM" id="SSF50891">
    <property type="entry name" value="Cyclophilin-like"/>
    <property type="match status" value="1"/>
</dbReference>
<organism evidence="5 6">
    <name type="scientific">Rossellomorea marisflavi</name>
    <dbReference type="NCBI Taxonomy" id="189381"/>
    <lineage>
        <taxon>Bacteria</taxon>
        <taxon>Bacillati</taxon>
        <taxon>Bacillota</taxon>
        <taxon>Bacilli</taxon>
        <taxon>Bacillales</taxon>
        <taxon>Bacillaceae</taxon>
        <taxon>Rossellomorea</taxon>
    </lineage>
</organism>
<dbReference type="GO" id="GO:0005524">
    <property type="term" value="F:ATP binding"/>
    <property type="evidence" value="ECO:0007669"/>
    <property type="project" value="UniProtKB-KW"/>
</dbReference>
<dbReference type="Gene3D" id="3.30.1360.40">
    <property type="match status" value="1"/>
</dbReference>
<comment type="caution">
    <text evidence="5">The sequence shown here is derived from an EMBL/GenBank/DDBJ whole genome shotgun (WGS) entry which is preliminary data.</text>
</comment>
<dbReference type="Proteomes" id="UP000037405">
    <property type="component" value="Unassembled WGS sequence"/>
</dbReference>
<keyword evidence="3" id="KW-0067">ATP-binding</keyword>
<dbReference type="InterPro" id="IPR029000">
    <property type="entry name" value="Cyclophilin-like_dom_sf"/>
</dbReference>
<dbReference type="PANTHER" id="PTHR34698">
    <property type="entry name" value="5-OXOPROLINASE SUBUNIT B"/>
    <property type="match status" value="1"/>
</dbReference>
<feature type="domain" description="Carboxyltransferase" evidence="4">
    <location>
        <begin position="3"/>
        <end position="210"/>
    </location>
</feature>
<evidence type="ECO:0000256" key="2">
    <source>
        <dbReference type="ARBA" id="ARBA00022801"/>
    </source>
</evidence>
<dbReference type="PANTHER" id="PTHR34698:SF2">
    <property type="entry name" value="5-OXOPROLINASE SUBUNIT B"/>
    <property type="match status" value="1"/>
</dbReference>
<gene>
    <name evidence="5" type="ORF">AF331_15100</name>
</gene>
<dbReference type="GO" id="GO:0016787">
    <property type="term" value="F:hydrolase activity"/>
    <property type="evidence" value="ECO:0007669"/>
    <property type="project" value="UniProtKB-KW"/>
</dbReference>